<evidence type="ECO:0000256" key="1">
    <source>
        <dbReference type="SAM" id="MobiDB-lite"/>
    </source>
</evidence>
<dbReference type="PANTHER" id="PTHR23232:SF142">
    <property type="entry name" value="GASTRULA ZINC FINGER PROTEIN XLCGF57.1-LIKE-RELATED"/>
    <property type="match status" value="1"/>
</dbReference>
<evidence type="ECO:0000313" key="4">
    <source>
        <dbReference type="Proteomes" id="UP001159641"/>
    </source>
</evidence>
<protein>
    <recommendedName>
        <fullName evidence="2">KRAB domain-containing protein</fullName>
    </recommendedName>
</protein>
<keyword evidence="4" id="KW-1185">Reference proteome</keyword>
<dbReference type="InterPro" id="IPR036051">
    <property type="entry name" value="KRAB_dom_sf"/>
</dbReference>
<dbReference type="SUPFAM" id="SSF109640">
    <property type="entry name" value="KRAB domain (Kruppel-associated box)"/>
    <property type="match status" value="1"/>
</dbReference>
<reference evidence="3 4" key="1">
    <citation type="submission" date="2022-11" db="EMBL/GenBank/DDBJ databases">
        <title>Whole genome sequence of Eschrichtius robustus ER-17-0199.</title>
        <authorList>
            <person name="Bruniche-Olsen A."/>
            <person name="Black A.N."/>
            <person name="Fields C.J."/>
            <person name="Walden K."/>
            <person name="Dewoody J.A."/>
        </authorList>
    </citation>
    <scope>NUCLEOTIDE SEQUENCE [LARGE SCALE GENOMIC DNA]</scope>
    <source>
        <strain evidence="3">ER-17-0199</strain>
        <tissue evidence="3">Blubber</tissue>
    </source>
</reference>
<dbReference type="AlphaFoldDB" id="A0AB34HA12"/>
<dbReference type="Gene3D" id="6.10.140.140">
    <property type="match status" value="1"/>
</dbReference>
<dbReference type="GO" id="GO:0006355">
    <property type="term" value="P:regulation of DNA-templated transcription"/>
    <property type="evidence" value="ECO:0007669"/>
    <property type="project" value="InterPro"/>
</dbReference>
<name>A0AB34HA12_ESCRO</name>
<dbReference type="InterPro" id="IPR050169">
    <property type="entry name" value="Krueppel_C2H2_ZnF"/>
</dbReference>
<evidence type="ECO:0000313" key="3">
    <source>
        <dbReference type="EMBL" id="KAJ8788469.1"/>
    </source>
</evidence>
<proteinExistence type="predicted"/>
<organism evidence="3 4">
    <name type="scientific">Eschrichtius robustus</name>
    <name type="common">California gray whale</name>
    <name type="synonym">Eschrichtius gibbosus</name>
    <dbReference type="NCBI Taxonomy" id="9764"/>
    <lineage>
        <taxon>Eukaryota</taxon>
        <taxon>Metazoa</taxon>
        <taxon>Chordata</taxon>
        <taxon>Craniata</taxon>
        <taxon>Vertebrata</taxon>
        <taxon>Euteleostomi</taxon>
        <taxon>Mammalia</taxon>
        <taxon>Eutheria</taxon>
        <taxon>Laurasiatheria</taxon>
        <taxon>Artiodactyla</taxon>
        <taxon>Whippomorpha</taxon>
        <taxon>Cetacea</taxon>
        <taxon>Mysticeti</taxon>
        <taxon>Eschrichtiidae</taxon>
        <taxon>Eschrichtius</taxon>
    </lineage>
</organism>
<accession>A0AB34HA12</accession>
<comment type="caution">
    <text evidence="3">The sequence shown here is derived from an EMBL/GenBank/DDBJ whole genome shotgun (WGS) entry which is preliminary data.</text>
</comment>
<dbReference type="Proteomes" id="UP001159641">
    <property type="component" value="Unassembled WGS sequence"/>
</dbReference>
<sequence length="203" mass="22144">MSPVPNCRPPHPPTHGGEEGALLTWNLWLFQDSVGFEDVAVNFTAEEWALLGPVQRKLYRDVMLETFRNLASVGTPALPGASFQFQELKVSDENPIPSPRAILVSAPDMGRSARKLSQDIQVQQEDDEGPPSGGRTASPPCWEGFPLGDTSRAGDSRSREGGYVGFINYSKQVETTLYIANRKAHLTTQQKGENLSGPGQPSH</sequence>
<dbReference type="CDD" id="cd07765">
    <property type="entry name" value="KRAB_A-box"/>
    <property type="match status" value="1"/>
</dbReference>
<dbReference type="Pfam" id="PF01352">
    <property type="entry name" value="KRAB"/>
    <property type="match status" value="1"/>
</dbReference>
<dbReference type="InterPro" id="IPR001909">
    <property type="entry name" value="KRAB"/>
</dbReference>
<feature type="domain" description="KRAB" evidence="2">
    <location>
        <begin position="34"/>
        <end position="132"/>
    </location>
</feature>
<dbReference type="PROSITE" id="PS50805">
    <property type="entry name" value="KRAB"/>
    <property type="match status" value="1"/>
</dbReference>
<dbReference type="PANTHER" id="PTHR23232">
    <property type="entry name" value="KRAB DOMAIN C2H2 ZINC FINGER"/>
    <property type="match status" value="1"/>
</dbReference>
<gene>
    <name evidence="3" type="ORF">J1605_022527</name>
</gene>
<dbReference type="EMBL" id="JAIQCJ010001608">
    <property type="protein sequence ID" value="KAJ8788469.1"/>
    <property type="molecule type" value="Genomic_DNA"/>
</dbReference>
<evidence type="ECO:0000259" key="2">
    <source>
        <dbReference type="PROSITE" id="PS50805"/>
    </source>
</evidence>
<feature type="region of interest" description="Disordered" evidence="1">
    <location>
        <begin position="113"/>
        <end position="161"/>
    </location>
</feature>
<dbReference type="SMART" id="SM00349">
    <property type="entry name" value="KRAB"/>
    <property type="match status" value="1"/>
</dbReference>